<dbReference type="Proteomes" id="UP000006072">
    <property type="component" value="Unassembled WGS sequence"/>
</dbReference>
<protein>
    <submittedName>
        <fullName evidence="1">Uncharacterized protein</fullName>
    </submittedName>
</protein>
<dbReference type="PATRIC" id="fig|1194972.3.peg.613"/>
<reference evidence="1 2" key="1">
    <citation type="journal article" date="2012" name="J. Bacteriol.">
        <title>Complete Genome Sequence of Mycobacterium vaccae Type Strain ATCC 25954.</title>
        <authorList>
            <person name="Ho Y.S."/>
            <person name="Adroub S.A."/>
            <person name="Abadi M."/>
            <person name="Al Alwan B."/>
            <person name="Alkhateeb R."/>
            <person name="Gao G."/>
            <person name="Ragab A."/>
            <person name="Ali S."/>
            <person name="van Soolingen D."/>
            <person name="Bitter W."/>
            <person name="Pain A."/>
            <person name="Abdallah A.M."/>
        </authorList>
    </citation>
    <scope>NUCLEOTIDE SEQUENCE [LARGE SCALE GENOMIC DNA]</scope>
    <source>
        <strain evidence="1 2">ATCC 25954</strain>
    </source>
</reference>
<dbReference type="HOGENOM" id="CLU_148623_0_0_11"/>
<evidence type="ECO:0000313" key="1">
    <source>
        <dbReference type="EMBL" id="EJZ12196.1"/>
    </source>
</evidence>
<comment type="caution">
    <text evidence="1">The sequence shown here is derived from an EMBL/GenBank/DDBJ whole genome shotgun (WGS) entry which is preliminary data.</text>
</comment>
<dbReference type="AlphaFoldDB" id="K0UZE9"/>
<name>K0UZE9_MYCVA</name>
<evidence type="ECO:0000313" key="2">
    <source>
        <dbReference type="Proteomes" id="UP000006072"/>
    </source>
</evidence>
<proteinExistence type="predicted"/>
<organism evidence="1 2">
    <name type="scientific">Mycolicibacterium vaccae ATCC 25954</name>
    <dbReference type="NCBI Taxonomy" id="1194972"/>
    <lineage>
        <taxon>Bacteria</taxon>
        <taxon>Bacillati</taxon>
        <taxon>Actinomycetota</taxon>
        <taxon>Actinomycetes</taxon>
        <taxon>Mycobacteriales</taxon>
        <taxon>Mycobacteriaceae</taxon>
        <taxon>Mycolicibacterium</taxon>
    </lineage>
</organism>
<dbReference type="eggNOG" id="ENOG5032CSR">
    <property type="taxonomic scope" value="Bacteria"/>
</dbReference>
<keyword evidence="2" id="KW-1185">Reference proteome</keyword>
<sequence length="119" mass="13609">MTPRESILLRVLADWVALDRIHWDVSESKPGAPLIAIQDATLTLIHDLVEEGLFEVGEVSDERGFSPWTEPLDEAVERIRSVYVDGFDKQNIWPWYCWLNLTDKGEQLAQRIQSTPSTS</sequence>
<dbReference type="EMBL" id="ALQA01000004">
    <property type="protein sequence ID" value="EJZ12196.1"/>
    <property type="molecule type" value="Genomic_DNA"/>
</dbReference>
<accession>K0UZE9</accession>
<gene>
    <name evidence="1" type="ORF">MVAC_03031</name>
</gene>